<dbReference type="EMBL" id="QEEX01000002">
    <property type="protein sequence ID" value="PWB96043.1"/>
    <property type="molecule type" value="Genomic_DNA"/>
</dbReference>
<dbReference type="InterPro" id="IPR001509">
    <property type="entry name" value="Epimerase_deHydtase"/>
</dbReference>
<evidence type="ECO:0000313" key="4">
    <source>
        <dbReference type="Proteomes" id="UP000244978"/>
    </source>
</evidence>
<dbReference type="RefSeq" id="WP_108998313.1">
    <property type="nucleotide sequence ID" value="NZ_QEEX01000002.1"/>
</dbReference>
<dbReference type="InterPro" id="IPR036291">
    <property type="entry name" value="NAD(P)-bd_dom_sf"/>
</dbReference>
<evidence type="ECO:0000259" key="2">
    <source>
        <dbReference type="Pfam" id="PF01370"/>
    </source>
</evidence>
<accession>A0A2U1SWW9</accession>
<comment type="similarity">
    <text evidence="1">Belongs to the NAD(P)-dependent epimerase/dehydratase family.</text>
</comment>
<dbReference type="Gene3D" id="3.90.25.10">
    <property type="entry name" value="UDP-galactose 4-epimerase, domain 1"/>
    <property type="match status" value="1"/>
</dbReference>
<protein>
    <submittedName>
        <fullName evidence="3">UDP-glucose 4-epimerase</fullName>
    </submittedName>
</protein>
<dbReference type="SUPFAM" id="SSF51735">
    <property type="entry name" value="NAD(P)-binding Rossmann-fold domains"/>
    <property type="match status" value="1"/>
</dbReference>
<dbReference type="AlphaFoldDB" id="A0A2U1SWW9"/>
<proteinExistence type="inferred from homology"/>
<dbReference type="PANTHER" id="PTHR43000">
    <property type="entry name" value="DTDP-D-GLUCOSE 4,6-DEHYDRATASE-RELATED"/>
    <property type="match status" value="1"/>
</dbReference>
<evidence type="ECO:0000313" key="3">
    <source>
        <dbReference type="EMBL" id="PWB96043.1"/>
    </source>
</evidence>
<organism evidence="3 4">
    <name type="scientific">Homoserinimonas hongtaonis</name>
    <dbReference type="NCBI Taxonomy" id="2079791"/>
    <lineage>
        <taxon>Bacteria</taxon>
        <taxon>Bacillati</taxon>
        <taxon>Actinomycetota</taxon>
        <taxon>Actinomycetes</taxon>
        <taxon>Micrococcales</taxon>
        <taxon>Microbacteriaceae</taxon>
        <taxon>Homoserinimonas</taxon>
    </lineage>
</organism>
<dbReference type="Gene3D" id="3.40.50.720">
    <property type="entry name" value="NAD(P)-binding Rossmann-like Domain"/>
    <property type="match status" value="1"/>
</dbReference>
<dbReference type="Proteomes" id="UP000244978">
    <property type="component" value="Unassembled WGS sequence"/>
</dbReference>
<gene>
    <name evidence="3" type="ORF">DF220_11660</name>
</gene>
<feature type="domain" description="NAD-dependent epimerase/dehydratase" evidence="2">
    <location>
        <begin position="5"/>
        <end position="236"/>
    </location>
</feature>
<sequence>MTKCVVIGGNGFIGSHLVDELVARGHEVTAFDRFSAARKVYTSEGVRQVIGNFENHADVREALAGQDHVFHFLSTTTPATSENDPTLDVRTNVAASVEMLEIAVQEGISKVSFASTGGAMYGKQPAGMITEDALPLPVSPYAIGKLSIEGYLRYFQAKHGLDSVSFRISNPYGPRQGPNKKQGVIPIFLQSIAEGRPVTVYGDGSMVRDYMYVGDVARQVAQTVGRPTTHPVYNIGSGVGHSVSDIVEVMREITGKNIDINHRPVPATFIDRVVLDVSRYDDEFGSGGLVTLREGVALTWSDTLQTSAASSGNRSPLSD</sequence>
<comment type="caution">
    <text evidence="3">The sequence shown here is derived from an EMBL/GenBank/DDBJ whole genome shotgun (WGS) entry which is preliminary data.</text>
</comment>
<name>A0A2U1SWW9_9MICO</name>
<keyword evidence="4" id="KW-1185">Reference proteome</keyword>
<reference evidence="4" key="1">
    <citation type="submission" date="2018-04" db="EMBL/GenBank/DDBJ databases">
        <authorList>
            <person name="Liu S."/>
            <person name="Wang Z."/>
            <person name="Li J."/>
        </authorList>
    </citation>
    <scope>NUCLEOTIDE SEQUENCE [LARGE SCALE GENOMIC DNA]</scope>
    <source>
        <strain evidence="4">S1194</strain>
    </source>
</reference>
<evidence type="ECO:0000256" key="1">
    <source>
        <dbReference type="ARBA" id="ARBA00007637"/>
    </source>
</evidence>
<dbReference type="Pfam" id="PF01370">
    <property type="entry name" value="Epimerase"/>
    <property type="match status" value="1"/>
</dbReference>